<proteinExistence type="predicted"/>
<name>A0A8C9I178_9PRIM</name>
<accession>A0A8C9I178</accession>
<evidence type="ECO:0000313" key="2">
    <source>
        <dbReference type="Proteomes" id="UP000694416"/>
    </source>
</evidence>
<keyword evidence="2" id="KW-1185">Reference proteome</keyword>
<dbReference type="Proteomes" id="UP000694416">
    <property type="component" value="Unplaced"/>
</dbReference>
<protein>
    <submittedName>
        <fullName evidence="1">Uncharacterized protein</fullName>
    </submittedName>
</protein>
<evidence type="ECO:0000313" key="1">
    <source>
        <dbReference type="Ensembl" id="ENSPTEP00000030084.1"/>
    </source>
</evidence>
<organism evidence="1 2">
    <name type="scientific">Piliocolobus tephrosceles</name>
    <name type="common">Ugandan red Colobus</name>
    <dbReference type="NCBI Taxonomy" id="591936"/>
    <lineage>
        <taxon>Eukaryota</taxon>
        <taxon>Metazoa</taxon>
        <taxon>Chordata</taxon>
        <taxon>Craniata</taxon>
        <taxon>Vertebrata</taxon>
        <taxon>Euteleostomi</taxon>
        <taxon>Mammalia</taxon>
        <taxon>Eutheria</taxon>
        <taxon>Euarchontoglires</taxon>
        <taxon>Primates</taxon>
        <taxon>Haplorrhini</taxon>
        <taxon>Catarrhini</taxon>
        <taxon>Cercopithecidae</taxon>
        <taxon>Colobinae</taxon>
        <taxon>Piliocolobus</taxon>
    </lineage>
</organism>
<reference evidence="1" key="2">
    <citation type="submission" date="2025-09" db="UniProtKB">
        <authorList>
            <consortium name="Ensembl"/>
        </authorList>
    </citation>
    <scope>IDENTIFICATION</scope>
</reference>
<dbReference type="AlphaFoldDB" id="A0A8C9I178"/>
<sequence>MTAEEMKETETWEQLVPLPMEGVDISPKQEEGMLKAQNDKHHMFSLSCGI</sequence>
<reference evidence="1" key="1">
    <citation type="submission" date="2025-08" db="UniProtKB">
        <authorList>
            <consortium name="Ensembl"/>
        </authorList>
    </citation>
    <scope>IDENTIFICATION</scope>
</reference>
<dbReference type="Ensembl" id="ENSPTET00000041725.1">
    <property type="protein sequence ID" value="ENSPTEP00000030084.1"/>
    <property type="gene ID" value="ENSPTEG00000029364.1"/>
</dbReference>